<dbReference type="NCBIfam" id="TIGR01764">
    <property type="entry name" value="excise"/>
    <property type="match status" value="1"/>
</dbReference>
<proteinExistence type="predicted"/>
<dbReference type="AlphaFoldDB" id="A0A6J7LHG7"/>
<reference evidence="2" key="1">
    <citation type="submission" date="2020-05" db="EMBL/GenBank/DDBJ databases">
        <authorList>
            <person name="Chiriac C."/>
            <person name="Salcher M."/>
            <person name="Ghai R."/>
            <person name="Kavagutti S V."/>
        </authorList>
    </citation>
    <scope>NUCLEOTIDE SEQUENCE</scope>
</reference>
<evidence type="ECO:0000313" key="2">
    <source>
        <dbReference type="EMBL" id="CAB4968010.1"/>
    </source>
</evidence>
<dbReference type="Pfam" id="PF12728">
    <property type="entry name" value="HTH_17"/>
    <property type="match status" value="1"/>
</dbReference>
<feature type="domain" description="Helix-turn-helix" evidence="1">
    <location>
        <begin position="5"/>
        <end position="53"/>
    </location>
</feature>
<organism evidence="2">
    <name type="scientific">freshwater metagenome</name>
    <dbReference type="NCBI Taxonomy" id="449393"/>
    <lineage>
        <taxon>unclassified sequences</taxon>
        <taxon>metagenomes</taxon>
        <taxon>ecological metagenomes</taxon>
    </lineage>
</organism>
<sequence length="61" mass="6826">MDNQMYTPKQVASVLMLSRSKTYEMIGSGEIPSVKIGWSRRIPAAFLNEYVKKLCALADST</sequence>
<dbReference type="GO" id="GO:0003677">
    <property type="term" value="F:DNA binding"/>
    <property type="evidence" value="ECO:0007669"/>
    <property type="project" value="InterPro"/>
</dbReference>
<accession>A0A6J7LHG7</accession>
<dbReference type="EMBL" id="CAFBNE010000152">
    <property type="protein sequence ID" value="CAB4968010.1"/>
    <property type="molecule type" value="Genomic_DNA"/>
</dbReference>
<protein>
    <submittedName>
        <fullName evidence="2">Unannotated protein</fullName>
    </submittedName>
</protein>
<evidence type="ECO:0000259" key="1">
    <source>
        <dbReference type="Pfam" id="PF12728"/>
    </source>
</evidence>
<dbReference type="InterPro" id="IPR010093">
    <property type="entry name" value="SinI_DNA-bd"/>
</dbReference>
<dbReference type="InterPro" id="IPR041657">
    <property type="entry name" value="HTH_17"/>
</dbReference>
<gene>
    <name evidence="2" type="ORF">UFOPK3772_03056</name>
</gene>
<name>A0A6J7LHG7_9ZZZZ</name>